<dbReference type="EMBL" id="QGGL01000005">
    <property type="protein sequence ID" value="PWK14308.1"/>
    <property type="molecule type" value="Genomic_DNA"/>
</dbReference>
<protein>
    <submittedName>
        <fullName evidence="3">Butirosin biosynthesis protein H-like</fullName>
    </submittedName>
</protein>
<dbReference type="Pfam" id="PF16169">
    <property type="entry name" value="DUF4872"/>
    <property type="match status" value="1"/>
</dbReference>
<comment type="caution">
    <text evidence="3">The sequence shown here is derived from an EMBL/GenBank/DDBJ whole genome shotgun (WGS) entry which is preliminary data.</text>
</comment>
<dbReference type="AlphaFoldDB" id="A0A316DAA6"/>
<dbReference type="InterPro" id="IPR032369">
    <property type="entry name" value="DUF4872"/>
</dbReference>
<feature type="domain" description="DUF4872" evidence="2">
    <location>
        <begin position="169"/>
        <end position="319"/>
    </location>
</feature>
<name>A0A316DAA6_9BACL</name>
<keyword evidence="4" id="KW-1185">Reference proteome</keyword>
<dbReference type="Pfam" id="PF14399">
    <property type="entry name" value="BtrH_N"/>
    <property type="match status" value="1"/>
</dbReference>
<dbReference type="Proteomes" id="UP000245634">
    <property type="component" value="Unassembled WGS sequence"/>
</dbReference>
<feature type="domain" description="Butirosin biosynthesis protein H N-terminal" evidence="1">
    <location>
        <begin position="15"/>
        <end position="157"/>
    </location>
</feature>
<gene>
    <name evidence="3" type="ORF">C7459_10562</name>
</gene>
<accession>A0A316DAA6</accession>
<evidence type="ECO:0000313" key="3">
    <source>
        <dbReference type="EMBL" id="PWK14308.1"/>
    </source>
</evidence>
<dbReference type="InterPro" id="IPR026935">
    <property type="entry name" value="BtrH_N"/>
</dbReference>
<sequence length="402" mass="44850">MIKQNEDLRLGGVYCETTAARHLFDRAGLVAAHNGRPLSEAMLFGISGGIGFMYFNFEYEGHPPSMYIGTAHRYKTKFGALMDNLYQRVGVQTVVKTSMSEKVAEKNLRQALEQGTPVLLNLCWGGLPYSGTNEMYADYAVVVTGFHEQEGVYEIADRASVPLTIKPEALSRARAGIASLKNRSLTLAPTDQSPLDLREAIVAGIRACFENMLNPPTPVNNFGLKGLEKWANVVNDPKNKKGWPQVFATDADLFQGLFSTFRYLEIGNGGGAMRELYAAFLTEAAEVLNEPELLNVATQYRECARYWTEVAHAALPDSEPLWKELKHMTSLKERLLLEKGMESPREIEPINERLHVIATAMRESFAFDASQRQELLDDLHRKLVSLGQLERAAISSLQKLFS</sequence>
<proteinExistence type="predicted"/>
<dbReference type="OrthoDB" id="4075615at2"/>
<reference evidence="3 4" key="1">
    <citation type="submission" date="2018-05" db="EMBL/GenBank/DDBJ databases">
        <title>Genomic Encyclopedia of Type Strains, Phase IV (KMG-IV): sequencing the most valuable type-strain genomes for metagenomic binning, comparative biology and taxonomic classification.</title>
        <authorList>
            <person name="Goeker M."/>
        </authorList>
    </citation>
    <scope>NUCLEOTIDE SEQUENCE [LARGE SCALE GENOMIC DNA]</scope>
    <source>
        <strain evidence="3 4">DSM 18773</strain>
    </source>
</reference>
<evidence type="ECO:0000259" key="1">
    <source>
        <dbReference type="Pfam" id="PF14399"/>
    </source>
</evidence>
<organism evidence="3 4">
    <name type="scientific">Tumebacillus permanentifrigoris</name>
    <dbReference type="NCBI Taxonomy" id="378543"/>
    <lineage>
        <taxon>Bacteria</taxon>
        <taxon>Bacillati</taxon>
        <taxon>Bacillota</taxon>
        <taxon>Bacilli</taxon>
        <taxon>Bacillales</taxon>
        <taxon>Alicyclobacillaceae</taxon>
        <taxon>Tumebacillus</taxon>
    </lineage>
</organism>
<dbReference type="RefSeq" id="WP_109687698.1">
    <property type="nucleotide sequence ID" value="NZ_QGGL01000005.1"/>
</dbReference>
<evidence type="ECO:0000313" key="4">
    <source>
        <dbReference type="Proteomes" id="UP000245634"/>
    </source>
</evidence>
<evidence type="ECO:0000259" key="2">
    <source>
        <dbReference type="Pfam" id="PF16169"/>
    </source>
</evidence>